<evidence type="ECO:0000313" key="2">
    <source>
        <dbReference type="Proteomes" id="UP000878956"/>
    </source>
</evidence>
<dbReference type="AlphaFoldDB" id="A0AAN5VNW0"/>
<dbReference type="NCBIfam" id="TIGR01558">
    <property type="entry name" value="sm_term_P27"/>
    <property type="match status" value="1"/>
</dbReference>
<comment type="caution">
    <text evidence="1">The sequence shown here is derived from an EMBL/GenBank/DDBJ whole genome shotgun (WGS) entry which is preliminary data.</text>
</comment>
<dbReference type="RefSeq" id="WP_021404600.1">
    <property type="nucleotide sequence ID" value="NZ_BINM01000093.1"/>
</dbReference>
<evidence type="ECO:0000313" key="1">
    <source>
        <dbReference type="EMBL" id="HBH1543728.1"/>
    </source>
</evidence>
<dbReference type="InterPro" id="IPR006448">
    <property type="entry name" value="Phage_term_ssu_P27"/>
</dbReference>
<protein>
    <submittedName>
        <fullName evidence="1">Phage terminase small subunit P27 family</fullName>
    </submittedName>
</protein>
<accession>A0AAN5VNW0</accession>
<proteinExistence type="predicted"/>
<name>A0AAN5VNW0_CLODI</name>
<dbReference type="EMBL" id="DAEPXK010000046">
    <property type="protein sequence ID" value="HBH1543728.1"/>
    <property type="molecule type" value="Genomic_DNA"/>
</dbReference>
<dbReference type="Proteomes" id="UP000878956">
    <property type="component" value="Unassembled WGS sequence"/>
</dbReference>
<reference evidence="1" key="2">
    <citation type="submission" date="2021-06" db="EMBL/GenBank/DDBJ databases">
        <authorList>
            <consortium name="NCBI Pathogen Detection Project"/>
        </authorList>
    </citation>
    <scope>NUCLEOTIDE SEQUENCE</scope>
    <source>
        <strain evidence="1">HN1000</strain>
    </source>
</reference>
<dbReference type="Pfam" id="PF05119">
    <property type="entry name" value="Terminase_4"/>
    <property type="match status" value="1"/>
</dbReference>
<organism evidence="1 2">
    <name type="scientific">Clostridioides difficile</name>
    <name type="common">Peptoclostridium difficile</name>
    <dbReference type="NCBI Taxonomy" id="1496"/>
    <lineage>
        <taxon>Bacteria</taxon>
        <taxon>Bacillati</taxon>
        <taxon>Bacillota</taxon>
        <taxon>Clostridia</taxon>
        <taxon>Peptostreptococcales</taxon>
        <taxon>Peptostreptococcaceae</taxon>
        <taxon>Clostridioides</taxon>
    </lineage>
</organism>
<reference evidence="1" key="1">
    <citation type="journal article" date="2018" name="Genome Biol.">
        <title>SKESA: strategic k-mer extension for scrupulous assemblies.</title>
        <authorList>
            <person name="Souvorov A."/>
            <person name="Agarwala R."/>
            <person name="Lipman D.J."/>
        </authorList>
    </citation>
    <scope>NUCLEOTIDE SEQUENCE</scope>
    <source>
        <strain evidence="1">HN1000</strain>
    </source>
</reference>
<sequence length="153" mass="17529">MARNRQPIGLIQAKGKKHLTKDEIKHRKDTEIQAPSDNIQAPSYLPVELQQEFYEIAKELIRINIMSNLDIDSLARFIISKKLYIDITEKILKNTCLITDKDIINSQDKLFKQCRQSASDLGLTISSRCKLVVPKVEQENKENKFAKFGVNNG</sequence>
<gene>
    <name evidence="1" type="ORF">KRM00_003260</name>
</gene>